<evidence type="ECO:0000256" key="1">
    <source>
        <dbReference type="ARBA" id="ARBA00004370"/>
    </source>
</evidence>
<evidence type="ECO:0000256" key="2">
    <source>
        <dbReference type="ARBA" id="ARBA00022614"/>
    </source>
</evidence>
<dbReference type="Pfam" id="PF13855">
    <property type="entry name" value="LRR_8"/>
    <property type="match status" value="1"/>
</dbReference>
<dbReference type="Gene3D" id="3.80.10.10">
    <property type="entry name" value="Ribonuclease Inhibitor"/>
    <property type="match status" value="1"/>
</dbReference>
<protein>
    <recommendedName>
        <fullName evidence="8">Leucine-rich repeat family protein</fullName>
    </recommendedName>
</protein>
<dbReference type="EMBL" id="KZ623361">
    <property type="protein sequence ID" value="PNS23631.1"/>
    <property type="molecule type" value="Genomic_DNA"/>
</dbReference>
<evidence type="ECO:0000256" key="4">
    <source>
        <dbReference type="ARBA" id="ARBA00022737"/>
    </source>
</evidence>
<dbReference type="PANTHER" id="PTHR48064:SF6">
    <property type="entry name" value="RECEPTOR-LIKE PROTEIN KINASE 2"/>
    <property type="match status" value="1"/>
</dbReference>
<dbReference type="InterPro" id="IPR001611">
    <property type="entry name" value="Leu-rich_rpt"/>
</dbReference>
<evidence type="ECO:0000313" key="7">
    <source>
        <dbReference type="EMBL" id="PNS23631.1"/>
    </source>
</evidence>
<dbReference type="PANTHER" id="PTHR48064">
    <property type="entry name" value="OS01G0750400 PROTEIN"/>
    <property type="match status" value="1"/>
</dbReference>
<organism evidence="7">
    <name type="scientific">Populus trichocarpa</name>
    <name type="common">Western balsam poplar</name>
    <name type="synonym">Populus balsamifera subsp. trichocarpa</name>
    <dbReference type="NCBI Taxonomy" id="3694"/>
    <lineage>
        <taxon>Eukaryota</taxon>
        <taxon>Viridiplantae</taxon>
        <taxon>Streptophyta</taxon>
        <taxon>Embryophyta</taxon>
        <taxon>Tracheophyta</taxon>
        <taxon>Spermatophyta</taxon>
        <taxon>Magnoliopsida</taxon>
        <taxon>eudicotyledons</taxon>
        <taxon>Gunneridae</taxon>
        <taxon>Pentapetalae</taxon>
        <taxon>rosids</taxon>
        <taxon>fabids</taxon>
        <taxon>Malpighiales</taxon>
        <taxon>Salicaceae</taxon>
        <taxon>Saliceae</taxon>
        <taxon>Populus</taxon>
    </lineage>
</organism>
<accession>A0A2K1R8L8</accession>
<gene>
    <name evidence="7" type="ORF">POPTR_T049300</name>
</gene>
<comment type="subcellular location">
    <subcellularLocation>
        <location evidence="1">Membrane</location>
    </subcellularLocation>
</comment>
<dbReference type="FunFam" id="3.80.10.10:FF:000041">
    <property type="entry name" value="LRR receptor-like serine/threonine-protein kinase ERECTA"/>
    <property type="match status" value="1"/>
</dbReference>
<keyword evidence="3" id="KW-0732">Signal</keyword>
<keyword evidence="4" id="KW-0677">Repeat</keyword>
<dbReference type="GO" id="GO:0016020">
    <property type="term" value="C:membrane"/>
    <property type="evidence" value="ECO:0007669"/>
    <property type="project" value="UniProtKB-SubCell"/>
</dbReference>
<reference evidence="7" key="2">
    <citation type="submission" date="2017-07" db="EMBL/GenBank/DDBJ databases">
        <title>WGS assembly of Populus trichocarpa.</title>
        <authorList>
            <person name="Tuskan G."/>
            <person name="Difazio S."/>
            <person name="Jansson S."/>
            <person name="Bohlmann J."/>
            <person name="Grigoriev I."/>
            <person name="Hellsten U."/>
            <person name="Putnam N."/>
            <person name="Ralph S."/>
            <person name="Rombauts S."/>
            <person name="Salamov A."/>
            <person name="Schein J."/>
            <person name="Sterck L."/>
            <person name="Aerts A."/>
            <person name="Bhalerao R."/>
            <person name="Bhalerao R."/>
            <person name="Blaudez D."/>
            <person name="Boerjan W."/>
            <person name="Brun A."/>
            <person name="Brunner A."/>
            <person name="Busov V."/>
            <person name="Campbell M."/>
            <person name="Carlson J."/>
            <person name="Chalot M."/>
            <person name="Chapman J."/>
            <person name="Chen G."/>
            <person name="Cooper D."/>
            <person name="Coutinho P."/>
            <person name="Couturier J."/>
            <person name="Covert S."/>
            <person name="Cronk Q."/>
            <person name="Cunningham R."/>
            <person name="Davis J."/>
            <person name="Degroeve S."/>
            <person name="Dejardin A."/>
            <person name="Depamphilis C."/>
            <person name="Detter J."/>
            <person name="Dirks B."/>
            <person name="Dubchak I."/>
            <person name="Duplessis S."/>
            <person name="Ehlting J."/>
            <person name="Ellis B."/>
            <person name="Gendler K."/>
            <person name="Goodstein D."/>
            <person name="Gribskov M."/>
            <person name="Grimwood J."/>
            <person name="Groover A."/>
            <person name="Gunter L."/>
            <person name="Hamberger B."/>
            <person name="Heinze B."/>
            <person name="Helariutta Y."/>
            <person name="Henrissat B."/>
            <person name="Holligan D."/>
            <person name="Holt R."/>
            <person name="Huang W."/>
            <person name="Islam-Faridi N."/>
            <person name="Jones S."/>
            <person name="Jones-Rhoades M."/>
            <person name="Jorgensen R."/>
            <person name="Joshi C."/>
            <person name="Kangasjarvi J."/>
            <person name="Karlsson J."/>
            <person name="Kelleher C."/>
            <person name="Kirkpatrick R."/>
            <person name="Kirst M."/>
            <person name="Kohler A."/>
            <person name="Kalluri U."/>
            <person name="Larimer F."/>
            <person name="Leebens-Mack J."/>
            <person name="Leple J."/>
            <person name="Locascio P."/>
            <person name="Lou Y."/>
            <person name="Lucas S."/>
            <person name="Martin F."/>
            <person name="Montanini B."/>
            <person name="Napoli C."/>
            <person name="Nelson D."/>
            <person name="Nelson C."/>
            <person name="Nieminen K."/>
            <person name="Nilsson O."/>
            <person name="Pereda V."/>
            <person name="Peter G."/>
            <person name="Philippe R."/>
            <person name="Pilate G."/>
            <person name="Poliakov A."/>
            <person name="Razumovskaya J."/>
            <person name="Richardson P."/>
            <person name="Rinaldi C."/>
            <person name="Ritland K."/>
            <person name="Rouze P."/>
            <person name="Ryaboy D."/>
            <person name="Schmutz J."/>
            <person name="Schrader J."/>
            <person name="Segerman B."/>
            <person name="Shin H."/>
            <person name="Siddiqui A."/>
            <person name="Sterky F."/>
            <person name="Terry A."/>
            <person name="Tsai C."/>
            <person name="Uberbacher E."/>
            <person name="Unneberg P."/>
            <person name="Vahala J."/>
            <person name="Wall K."/>
            <person name="Wessler S."/>
            <person name="Yang G."/>
            <person name="Yin T."/>
            <person name="Douglas C."/>
            <person name="Marra M."/>
            <person name="Sandberg G."/>
            <person name="Van De Peer Y."/>
            <person name="Rokhsar D."/>
        </authorList>
    </citation>
    <scope>NUCLEOTIDE SEQUENCE</scope>
    <source>
        <strain evidence="7">Nisqually-1</strain>
    </source>
</reference>
<reference evidence="7" key="1">
    <citation type="journal article" date="2006" name="Science">
        <title>The genome of black cottonwood, Populus trichocarpa (Torr. &amp; Gray).</title>
        <authorList>
            <person name="Tuskan G.A."/>
            <person name="Difazio S."/>
            <person name="Jansson S."/>
            <person name="Bohlmann J."/>
            <person name="Grigoriev I."/>
            <person name="Hellsten U."/>
            <person name="Putnam N."/>
            <person name="Ralph S."/>
            <person name="Rombauts S."/>
            <person name="Salamov A."/>
            <person name="Schein J."/>
            <person name="Sterck L."/>
            <person name="Aerts A."/>
            <person name="Bhalerao R.R."/>
            <person name="Bhalerao R.P."/>
            <person name="Blaudez D."/>
            <person name="Boerjan W."/>
            <person name="Brun A."/>
            <person name="Brunner A."/>
            <person name="Busov V."/>
            <person name="Campbell M."/>
            <person name="Carlson J."/>
            <person name="Chalot M."/>
            <person name="Chapman J."/>
            <person name="Chen G.L."/>
            <person name="Cooper D."/>
            <person name="Coutinho P.M."/>
            <person name="Couturier J."/>
            <person name="Covert S."/>
            <person name="Cronk Q."/>
            <person name="Cunningham R."/>
            <person name="Davis J."/>
            <person name="Degroeve S."/>
            <person name="Dejardin A."/>
            <person name="Depamphilis C."/>
            <person name="Detter J."/>
            <person name="Dirks B."/>
            <person name="Dubchak I."/>
            <person name="Duplessis S."/>
            <person name="Ehlting J."/>
            <person name="Ellis B."/>
            <person name="Gendler K."/>
            <person name="Goodstein D."/>
            <person name="Gribskov M."/>
            <person name="Grimwood J."/>
            <person name="Groover A."/>
            <person name="Gunter L."/>
            <person name="Hamberger B."/>
            <person name="Heinze B."/>
            <person name="Helariutta Y."/>
            <person name="Henrissat B."/>
            <person name="Holligan D."/>
            <person name="Holt R."/>
            <person name="Huang W."/>
            <person name="Islam-Faridi N."/>
            <person name="Jones S."/>
            <person name="Jones-Rhoades M."/>
            <person name="Jorgensen R."/>
            <person name="Joshi C."/>
            <person name="Kangasjarvi J."/>
            <person name="Karlsson J."/>
            <person name="Kelleher C."/>
            <person name="Kirkpatrick R."/>
            <person name="Kirst M."/>
            <person name="Kohler A."/>
            <person name="Kalluri U."/>
            <person name="Larimer F."/>
            <person name="Leebens-Mack J."/>
            <person name="Leple J.C."/>
            <person name="Locascio P."/>
            <person name="Lou Y."/>
            <person name="Lucas S."/>
            <person name="Martin F."/>
            <person name="Montanini B."/>
            <person name="Napoli C."/>
            <person name="Nelson D.R."/>
            <person name="Nelson C."/>
            <person name="Nieminen K."/>
            <person name="Nilsson O."/>
            <person name="Pereda V."/>
            <person name="Peter G."/>
            <person name="Philippe R."/>
            <person name="Pilate G."/>
            <person name="Poliakov A."/>
            <person name="Razumovskaya J."/>
            <person name="Richardson P."/>
            <person name="Rinaldi C."/>
            <person name="Ritland K."/>
            <person name="Rouze P."/>
            <person name="Ryaboy D."/>
            <person name="Schmutz J."/>
            <person name="Schrader J."/>
            <person name="Segerman B."/>
            <person name="Shin H."/>
            <person name="Siddiqui A."/>
            <person name="Sterky F."/>
            <person name="Terry A."/>
            <person name="Tsai C.J."/>
            <person name="Uberbacher E."/>
            <person name="Unneberg P."/>
            <person name="Vahala J."/>
            <person name="Wall K."/>
            <person name="Wessler S."/>
            <person name="Yang G."/>
            <person name="Yin T."/>
            <person name="Douglas C."/>
            <person name="Marra M."/>
            <person name="Sandberg G."/>
            <person name="Van de Peer Y."/>
            <person name="Rokhsar D."/>
        </authorList>
    </citation>
    <scope>NUCLEOTIDE SEQUENCE [LARGE SCALE GENOMIC DNA]</scope>
    <source>
        <strain evidence="7">Nisqually-1</strain>
    </source>
</reference>
<evidence type="ECO:0000256" key="5">
    <source>
        <dbReference type="ARBA" id="ARBA00023136"/>
    </source>
</evidence>
<evidence type="ECO:0008006" key="8">
    <source>
        <dbReference type="Google" id="ProtNLM"/>
    </source>
</evidence>
<dbReference type="AlphaFoldDB" id="A0A2K1R8L8"/>
<keyword evidence="5" id="KW-0472">Membrane</keyword>
<dbReference type="InParanoid" id="A0A2K1R8L8"/>
<dbReference type="Pfam" id="PF00560">
    <property type="entry name" value="LRR_1"/>
    <property type="match status" value="1"/>
</dbReference>
<dbReference type="SUPFAM" id="SSF52058">
    <property type="entry name" value="L domain-like"/>
    <property type="match status" value="1"/>
</dbReference>
<keyword evidence="2" id="KW-0433">Leucine-rich repeat</keyword>
<proteinExistence type="predicted"/>
<sequence length="110" mass="12048">MVDLADLYYFNLLNNRIRGEIPDSIGNLSVGLGEIPDSIGNLSVGLATLQLPYNHLDRTIPATFGKLKLLQRLYLGRNKLQGSIPDEMGQMENLGLLDLANNSITGSILH</sequence>
<dbReference type="InterPro" id="IPR032675">
    <property type="entry name" value="LRR_dom_sf"/>
</dbReference>
<dbReference type="InterPro" id="IPR053038">
    <property type="entry name" value="RLP_Defense"/>
</dbReference>
<evidence type="ECO:0000256" key="3">
    <source>
        <dbReference type="ARBA" id="ARBA00022729"/>
    </source>
</evidence>
<dbReference type="STRING" id="3694.A0A2K1R8L8"/>
<name>A0A2K1R8L8_POPTR</name>
<keyword evidence="6" id="KW-0325">Glycoprotein</keyword>
<evidence type="ECO:0000256" key="6">
    <source>
        <dbReference type="ARBA" id="ARBA00023180"/>
    </source>
</evidence>